<feature type="compositionally biased region" description="Polar residues" evidence="8">
    <location>
        <begin position="48"/>
        <end position="57"/>
    </location>
</feature>
<evidence type="ECO:0000256" key="3">
    <source>
        <dbReference type="ARBA" id="ARBA00010067"/>
    </source>
</evidence>
<keyword evidence="6" id="KW-0472">Membrane</keyword>
<comment type="function">
    <text evidence="1">Involved in auxin transport. Regulator of the auxin signaling pathway.</text>
</comment>
<gene>
    <name evidence="9" type="ORF">DKX38_009832</name>
</gene>
<feature type="region of interest" description="Disordered" evidence="8">
    <location>
        <begin position="1"/>
        <end position="24"/>
    </location>
</feature>
<dbReference type="Proteomes" id="UP000326939">
    <property type="component" value="Chromosome 6"/>
</dbReference>
<reference evidence="10" key="1">
    <citation type="journal article" date="2019" name="Gigascience">
        <title>De novo genome assembly of the endangered Acer yangbiense, a plant species with extremely small populations endemic to Yunnan Province, China.</title>
        <authorList>
            <person name="Yang J."/>
            <person name="Wariss H.M."/>
            <person name="Tao L."/>
            <person name="Zhang R."/>
            <person name="Yun Q."/>
            <person name="Hollingsworth P."/>
            <person name="Dao Z."/>
            <person name="Luo G."/>
            <person name="Guo H."/>
            <person name="Ma Y."/>
            <person name="Sun W."/>
        </authorList>
    </citation>
    <scope>NUCLEOTIDE SEQUENCE [LARGE SCALE GENOMIC DNA]</scope>
    <source>
        <strain evidence="10">cv. br00</strain>
    </source>
</reference>
<evidence type="ECO:0000256" key="5">
    <source>
        <dbReference type="ARBA" id="ARBA00022475"/>
    </source>
</evidence>
<dbReference type="AlphaFoldDB" id="A0A5N5ME82"/>
<comment type="similarity">
    <text evidence="3">Belongs to the BIG GRAIN 1 (BG1) plant protein family.</text>
</comment>
<dbReference type="PANTHER" id="PTHR33541">
    <property type="entry name" value="PROTEIN BIG GRAIN 1-LIKE A-RELATED"/>
    <property type="match status" value="1"/>
</dbReference>
<keyword evidence="4" id="KW-0813">Transport</keyword>
<evidence type="ECO:0000313" key="9">
    <source>
        <dbReference type="EMBL" id="KAB5552521.1"/>
    </source>
</evidence>
<dbReference type="InterPro" id="IPR039621">
    <property type="entry name" value="BG1-like"/>
</dbReference>
<keyword evidence="5" id="KW-1003">Cell membrane</keyword>
<keyword evidence="7" id="KW-0927">Auxin signaling pathway</keyword>
<dbReference type="PANTHER" id="PTHR33541:SF31">
    <property type="entry name" value="PROTEIN BIG GRAIN 1-LIKE A"/>
    <property type="match status" value="1"/>
</dbReference>
<evidence type="ECO:0000313" key="10">
    <source>
        <dbReference type="Proteomes" id="UP000326939"/>
    </source>
</evidence>
<protein>
    <recommendedName>
        <fullName evidence="11">Protein BIG GRAIN 1-like A</fullName>
    </recommendedName>
</protein>
<accession>A0A5N5ME82</accession>
<proteinExistence type="inferred from homology"/>
<evidence type="ECO:0000256" key="6">
    <source>
        <dbReference type="ARBA" id="ARBA00023136"/>
    </source>
</evidence>
<sequence length="377" mass="41667">MYKKERSSRESAFPPRRRTPSFSSTLLDSIYRSIDEPSGEEQLVTGIKKQSCSSVSTSRRDASFREEEKEGCTPLRRAVRNESWVEKRSTRGSTQYNSTSSSSDSSSAGGGGGVFSSSENDSSVKRNSSFRQQRTKPLSDKPHQKPKCEGGGFHKTKLRALKIYGELKKVKQPISPGGRIASFLNSIFNSASAAKKVKICSIGAMEDVSFERKSKKPACSSVPPFSRSCLSKTPPPPRGKPSNGTKRSVRFYPVSVIVDEDSRPCGHKCIYEDDPGLMPMPRKAVKSNPVKELEVAKGAAADYLRCYRQKKNASEFGFRGFHSFGEEDSDSDDESCASSDLFELDHLIGIGRFREELPVYETTNLKTNQAIANGFFP</sequence>
<keyword evidence="10" id="KW-1185">Reference proteome</keyword>
<evidence type="ECO:0008006" key="11">
    <source>
        <dbReference type="Google" id="ProtNLM"/>
    </source>
</evidence>
<evidence type="ECO:0000256" key="1">
    <source>
        <dbReference type="ARBA" id="ARBA00002281"/>
    </source>
</evidence>
<feature type="region of interest" description="Disordered" evidence="8">
    <location>
        <begin position="36"/>
        <end position="152"/>
    </location>
</feature>
<organism evidence="9 10">
    <name type="scientific">Salix brachista</name>
    <dbReference type="NCBI Taxonomy" id="2182728"/>
    <lineage>
        <taxon>Eukaryota</taxon>
        <taxon>Viridiplantae</taxon>
        <taxon>Streptophyta</taxon>
        <taxon>Embryophyta</taxon>
        <taxon>Tracheophyta</taxon>
        <taxon>Spermatophyta</taxon>
        <taxon>Magnoliopsida</taxon>
        <taxon>eudicotyledons</taxon>
        <taxon>Gunneridae</taxon>
        <taxon>Pentapetalae</taxon>
        <taxon>rosids</taxon>
        <taxon>fabids</taxon>
        <taxon>Malpighiales</taxon>
        <taxon>Salicaceae</taxon>
        <taxon>Saliceae</taxon>
        <taxon>Salix</taxon>
    </lineage>
</organism>
<evidence type="ECO:0000256" key="8">
    <source>
        <dbReference type="SAM" id="MobiDB-lite"/>
    </source>
</evidence>
<dbReference type="GO" id="GO:0009734">
    <property type="term" value="P:auxin-activated signaling pathway"/>
    <property type="evidence" value="ECO:0007669"/>
    <property type="project" value="UniProtKB-KW"/>
</dbReference>
<feature type="region of interest" description="Disordered" evidence="8">
    <location>
        <begin position="216"/>
        <end position="247"/>
    </location>
</feature>
<dbReference type="GO" id="GO:0005886">
    <property type="term" value="C:plasma membrane"/>
    <property type="evidence" value="ECO:0007669"/>
    <property type="project" value="UniProtKB-SubCell"/>
</dbReference>
<evidence type="ECO:0000256" key="4">
    <source>
        <dbReference type="ARBA" id="ARBA00022448"/>
    </source>
</evidence>
<name>A0A5N5ME82_9ROSI</name>
<evidence type="ECO:0000256" key="7">
    <source>
        <dbReference type="ARBA" id="ARBA00023294"/>
    </source>
</evidence>
<evidence type="ECO:0000256" key="2">
    <source>
        <dbReference type="ARBA" id="ARBA00004236"/>
    </source>
</evidence>
<feature type="compositionally biased region" description="Basic and acidic residues" evidence="8">
    <location>
        <begin position="79"/>
        <end position="89"/>
    </location>
</feature>
<feature type="compositionally biased region" description="Low complexity" evidence="8">
    <location>
        <begin position="92"/>
        <end position="107"/>
    </location>
</feature>
<comment type="subcellular location">
    <subcellularLocation>
        <location evidence="2">Cell membrane</location>
    </subcellularLocation>
</comment>
<feature type="compositionally biased region" description="Polar residues" evidence="8">
    <location>
        <begin position="119"/>
        <end position="136"/>
    </location>
</feature>
<feature type="compositionally biased region" description="Basic and acidic residues" evidence="8">
    <location>
        <begin position="137"/>
        <end position="148"/>
    </location>
</feature>
<dbReference type="EMBL" id="VDCV01000006">
    <property type="protein sequence ID" value="KAB5552521.1"/>
    <property type="molecule type" value="Genomic_DNA"/>
</dbReference>
<feature type="compositionally biased region" description="Basic and acidic residues" evidence="8">
    <location>
        <begin position="58"/>
        <end position="71"/>
    </location>
</feature>
<comment type="caution">
    <text evidence="9">The sequence shown here is derived from an EMBL/GenBank/DDBJ whole genome shotgun (WGS) entry which is preliminary data.</text>
</comment>